<keyword evidence="2" id="KW-1185">Reference proteome</keyword>
<evidence type="ECO:0000313" key="1">
    <source>
        <dbReference type="EMBL" id="TDL97996.1"/>
    </source>
</evidence>
<sequence length="457" mass="53189">MNYFWLNCGYNRFNHFENLIGQVSIFDSSVHFNPSEGYAAFKRAQVGDKVIFYQVQNKIGLLGAGTVVKFEEPRRGQIKIHFKYEENLLPLTKDYLERNEQLKISLFRMKEQLLNQINKEDYELIMGLGRGEEKIDRYFLMREMENFQTDEKYTIFTKTVNGIERNGYKHYKEMQRGDKVIIYRTAPERGIYGTAVVEEAMHKKPVMMGRTDTTAITIKYTGDIDYRTIYDLDREPMLRAQYFVGENWNESVTELTKIQYEAMLNPTEQEEAPAITSYAEQLAKAAPKKQVSIKTYEAGNSKKRMTNESHKLIHLFLNTHYSPKVLDVLKLSEETLYMVADECWTQGMLYGQYVKEGEEMIMKEGIITRALSKQQSVIIEDIECMDVRHFKPLIHAAAGRTVQLGLNESSIGKENATYLVTDDFKLIGLTSLTIDEVKEYFPKEMHPYIKVYQSTNK</sequence>
<protein>
    <recommendedName>
        <fullName evidence="3">EVE domain-containing protein</fullName>
    </recommendedName>
</protein>
<organism evidence="1 2">
    <name type="scientific">Macrococcus brunensis</name>
    <dbReference type="NCBI Taxonomy" id="198483"/>
    <lineage>
        <taxon>Bacteria</taxon>
        <taxon>Bacillati</taxon>
        <taxon>Bacillota</taxon>
        <taxon>Bacilli</taxon>
        <taxon>Bacillales</taxon>
        <taxon>Staphylococcaceae</taxon>
        <taxon>Macrococcus</taxon>
    </lineage>
</organism>
<dbReference type="InterPro" id="IPR015947">
    <property type="entry name" value="PUA-like_sf"/>
</dbReference>
<dbReference type="SUPFAM" id="SSF88697">
    <property type="entry name" value="PUA domain-like"/>
    <property type="match status" value="2"/>
</dbReference>
<proteinExistence type="predicted"/>
<dbReference type="Proteomes" id="UP000295310">
    <property type="component" value="Unassembled WGS sequence"/>
</dbReference>
<reference evidence="1 2" key="1">
    <citation type="submission" date="2019-01" db="EMBL/GenBank/DDBJ databases">
        <title>Draft genome sequences of the type strains of six Macrococcus species.</title>
        <authorList>
            <person name="Mazhar S."/>
            <person name="Altermann E."/>
            <person name="Hill C."/>
            <person name="Mcauliffe O."/>
        </authorList>
    </citation>
    <scope>NUCLEOTIDE SEQUENCE [LARGE SCALE GENOMIC DNA]</scope>
    <source>
        <strain evidence="1 2">CCM4811</strain>
    </source>
</reference>
<accession>A0A4V3BDE2</accession>
<dbReference type="Gene3D" id="3.10.590.10">
    <property type="entry name" value="ph1033 like domains"/>
    <property type="match status" value="1"/>
</dbReference>
<dbReference type="EMBL" id="SCWA01000008">
    <property type="protein sequence ID" value="TDL97996.1"/>
    <property type="molecule type" value="Genomic_DNA"/>
</dbReference>
<dbReference type="OrthoDB" id="2416557at2"/>
<evidence type="ECO:0008006" key="3">
    <source>
        <dbReference type="Google" id="ProtNLM"/>
    </source>
</evidence>
<gene>
    <name evidence="1" type="ORF">ERX27_05915</name>
</gene>
<evidence type="ECO:0000313" key="2">
    <source>
        <dbReference type="Proteomes" id="UP000295310"/>
    </source>
</evidence>
<dbReference type="AlphaFoldDB" id="A0A4V3BDE2"/>
<name>A0A4V3BDE2_9STAP</name>
<comment type="caution">
    <text evidence="1">The sequence shown here is derived from an EMBL/GenBank/DDBJ whole genome shotgun (WGS) entry which is preliminary data.</text>
</comment>
<dbReference type="RefSeq" id="WP_133431911.1">
    <property type="nucleotide sequence ID" value="NZ_SCWA01000008.1"/>
</dbReference>